<gene>
    <name evidence="1" type="ORF">A0H81_12993</name>
</gene>
<evidence type="ECO:0000313" key="1">
    <source>
        <dbReference type="EMBL" id="OBZ66986.1"/>
    </source>
</evidence>
<name>A0A1C7LS51_GRIFR</name>
<organism evidence="1 2">
    <name type="scientific">Grifola frondosa</name>
    <name type="common">Maitake</name>
    <name type="synonym">Polyporus frondosus</name>
    <dbReference type="NCBI Taxonomy" id="5627"/>
    <lineage>
        <taxon>Eukaryota</taxon>
        <taxon>Fungi</taxon>
        <taxon>Dikarya</taxon>
        <taxon>Basidiomycota</taxon>
        <taxon>Agaricomycotina</taxon>
        <taxon>Agaricomycetes</taxon>
        <taxon>Polyporales</taxon>
        <taxon>Grifolaceae</taxon>
        <taxon>Grifola</taxon>
    </lineage>
</organism>
<reference evidence="1 2" key="1">
    <citation type="submission" date="2016-03" db="EMBL/GenBank/DDBJ databases">
        <title>Whole genome sequencing of Grifola frondosa 9006-11.</title>
        <authorList>
            <person name="Min B."/>
            <person name="Park H."/>
            <person name="Kim J.-G."/>
            <person name="Cho H."/>
            <person name="Oh Y.-L."/>
            <person name="Kong W.-S."/>
            <person name="Choi I.-G."/>
        </authorList>
    </citation>
    <scope>NUCLEOTIDE SEQUENCE [LARGE SCALE GENOMIC DNA]</scope>
    <source>
        <strain evidence="1 2">9006-11</strain>
    </source>
</reference>
<dbReference type="AlphaFoldDB" id="A0A1C7LS51"/>
<dbReference type="Proteomes" id="UP000092993">
    <property type="component" value="Unassembled WGS sequence"/>
</dbReference>
<keyword evidence="2" id="KW-1185">Reference proteome</keyword>
<proteinExistence type="predicted"/>
<protein>
    <submittedName>
        <fullName evidence="1">Uncharacterized protein</fullName>
    </submittedName>
</protein>
<comment type="caution">
    <text evidence="1">The sequence shown here is derived from an EMBL/GenBank/DDBJ whole genome shotgun (WGS) entry which is preliminary data.</text>
</comment>
<dbReference type="EMBL" id="LUGG01000025">
    <property type="protein sequence ID" value="OBZ66986.1"/>
    <property type="molecule type" value="Genomic_DNA"/>
</dbReference>
<sequence length="102" mass="11198">MPHDSLTQLVASMLLDSPIDDAITLLGHLTTQHMNDMPSFGPRVLNPAASQLTNLPGPSNAKETKAAEIPEFIMLSPIPGLHFTHTHQEMDEKLQYCLMPPV</sequence>
<accession>A0A1C7LS51</accession>
<evidence type="ECO:0000313" key="2">
    <source>
        <dbReference type="Proteomes" id="UP000092993"/>
    </source>
</evidence>